<sequence length="66" mass="7815">MKAATERIVIRWVHLVLSIPIVGYVYGPVAEIEQATWMVRWVFLPVIVLSGLWLWKGHWAKRLFRK</sequence>
<organism evidence="2 3">
    <name type="scientific">Chryseolinea lacunae</name>
    <dbReference type="NCBI Taxonomy" id="2801331"/>
    <lineage>
        <taxon>Bacteria</taxon>
        <taxon>Pseudomonadati</taxon>
        <taxon>Bacteroidota</taxon>
        <taxon>Cytophagia</taxon>
        <taxon>Cytophagales</taxon>
        <taxon>Fulvivirgaceae</taxon>
        <taxon>Chryseolinea</taxon>
    </lineage>
</organism>
<reference evidence="2 3" key="1">
    <citation type="submission" date="2021-01" db="EMBL/GenBank/DDBJ databases">
        <title>Chryseolinea sp. Jin1 Genome sequencing and assembly.</title>
        <authorList>
            <person name="Kim I."/>
        </authorList>
    </citation>
    <scope>NUCLEOTIDE SEQUENCE [LARGE SCALE GENOMIC DNA]</scope>
    <source>
        <strain evidence="2 3">Jin1</strain>
    </source>
</reference>
<gene>
    <name evidence="2" type="ORF">JI741_09435</name>
</gene>
<feature type="transmembrane region" description="Helical" evidence="1">
    <location>
        <begin position="12"/>
        <end position="29"/>
    </location>
</feature>
<protein>
    <submittedName>
        <fullName evidence="2">Uncharacterized protein</fullName>
    </submittedName>
</protein>
<dbReference type="Proteomes" id="UP000613030">
    <property type="component" value="Unassembled WGS sequence"/>
</dbReference>
<keyword evidence="3" id="KW-1185">Reference proteome</keyword>
<dbReference type="RefSeq" id="WP_202008822.1">
    <property type="nucleotide sequence ID" value="NZ_JAERRB010000003.1"/>
</dbReference>
<keyword evidence="1" id="KW-0812">Transmembrane</keyword>
<dbReference type="EMBL" id="JAERRB010000003">
    <property type="protein sequence ID" value="MBL0741442.1"/>
    <property type="molecule type" value="Genomic_DNA"/>
</dbReference>
<feature type="transmembrane region" description="Helical" evidence="1">
    <location>
        <begin position="35"/>
        <end position="55"/>
    </location>
</feature>
<keyword evidence="1" id="KW-1133">Transmembrane helix</keyword>
<evidence type="ECO:0000313" key="3">
    <source>
        <dbReference type="Proteomes" id="UP000613030"/>
    </source>
</evidence>
<proteinExistence type="predicted"/>
<keyword evidence="1" id="KW-0472">Membrane</keyword>
<comment type="caution">
    <text evidence="2">The sequence shown here is derived from an EMBL/GenBank/DDBJ whole genome shotgun (WGS) entry which is preliminary data.</text>
</comment>
<evidence type="ECO:0000313" key="2">
    <source>
        <dbReference type="EMBL" id="MBL0741442.1"/>
    </source>
</evidence>
<accession>A0ABS1KRY6</accession>
<name>A0ABS1KRY6_9BACT</name>
<evidence type="ECO:0000256" key="1">
    <source>
        <dbReference type="SAM" id="Phobius"/>
    </source>
</evidence>